<evidence type="ECO:0000256" key="1">
    <source>
        <dbReference type="ARBA" id="ARBA00004609"/>
    </source>
</evidence>
<dbReference type="SMART" id="SM00499">
    <property type="entry name" value="AAI"/>
    <property type="match status" value="1"/>
</dbReference>
<evidence type="ECO:0000313" key="13">
    <source>
        <dbReference type="Proteomes" id="UP001642487"/>
    </source>
</evidence>
<keyword evidence="13" id="KW-1185">Reference proteome</keyword>
<keyword evidence="9" id="KW-0812">Transmembrane</keyword>
<comment type="similarity">
    <text evidence="2">Belongs to the plant LTP family.</text>
</comment>
<dbReference type="PRINTS" id="PR00382">
    <property type="entry name" value="LIPIDTRNSFER"/>
</dbReference>
<dbReference type="Pfam" id="PF14368">
    <property type="entry name" value="LTP_2"/>
    <property type="match status" value="1"/>
</dbReference>
<keyword evidence="6" id="KW-1015">Disulfide bond</keyword>
<reference evidence="12 13" key="1">
    <citation type="submission" date="2024-03" db="EMBL/GenBank/DDBJ databases">
        <authorList>
            <person name="Gkanogiannis A."/>
            <person name="Becerra Lopez-Lavalle L."/>
        </authorList>
    </citation>
    <scope>NUCLEOTIDE SEQUENCE [LARGE SCALE GENOMIC DNA]</scope>
</reference>
<keyword evidence="7" id="KW-0325">Glycoprotein</keyword>
<name>A0ABP0XRI7_9ROSI</name>
<dbReference type="InterPro" id="IPR036312">
    <property type="entry name" value="Bifun_inhib/LTP/seed_sf"/>
</dbReference>
<evidence type="ECO:0000313" key="12">
    <source>
        <dbReference type="EMBL" id="CAK9310317.1"/>
    </source>
</evidence>
<dbReference type="InterPro" id="IPR016140">
    <property type="entry name" value="Bifunc_inhib/LTP/seed_store"/>
</dbReference>
<organism evidence="12 13">
    <name type="scientific">Citrullus colocynthis</name>
    <name type="common">colocynth</name>
    <dbReference type="NCBI Taxonomy" id="252529"/>
    <lineage>
        <taxon>Eukaryota</taxon>
        <taxon>Viridiplantae</taxon>
        <taxon>Streptophyta</taxon>
        <taxon>Embryophyta</taxon>
        <taxon>Tracheophyta</taxon>
        <taxon>Spermatophyta</taxon>
        <taxon>Magnoliopsida</taxon>
        <taxon>eudicotyledons</taxon>
        <taxon>Gunneridae</taxon>
        <taxon>Pentapetalae</taxon>
        <taxon>rosids</taxon>
        <taxon>fabids</taxon>
        <taxon>Cucurbitales</taxon>
        <taxon>Cucurbitaceae</taxon>
        <taxon>Benincaseae</taxon>
        <taxon>Citrullus</taxon>
    </lineage>
</organism>
<evidence type="ECO:0000256" key="2">
    <source>
        <dbReference type="ARBA" id="ARBA00009748"/>
    </source>
</evidence>
<evidence type="ECO:0000256" key="6">
    <source>
        <dbReference type="ARBA" id="ARBA00023157"/>
    </source>
</evidence>
<dbReference type="Gene3D" id="1.10.110.10">
    <property type="entry name" value="Plant lipid-transfer and hydrophobic proteins"/>
    <property type="match status" value="1"/>
</dbReference>
<feature type="signal peptide" evidence="10">
    <location>
        <begin position="1"/>
        <end position="23"/>
    </location>
</feature>
<keyword evidence="9" id="KW-1133">Transmembrane helix</keyword>
<dbReference type="InterPro" id="IPR000528">
    <property type="entry name" value="Plant_nsLTP"/>
</dbReference>
<evidence type="ECO:0000256" key="7">
    <source>
        <dbReference type="ARBA" id="ARBA00023180"/>
    </source>
</evidence>
<evidence type="ECO:0000256" key="4">
    <source>
        <dbReference type="ARBA" id="ARBA00022622"/>
    </source>
</evidence>
<evidence type="ECO:0000259" key="11">
    <source>
        <dbReference type="SMART" id="SM00499"/>
    </source>
</evidence>
<dbReference type="InterPro" id="IPR043325">
    <property type="entry name" value="LTSS"/>
</dbReference>
<proteinExistence type="inferred from homology"/>
<feature type="domain" description="Bifunctional inhibitor/plant lipid transfer protein/seed storage helical" evidence="11">
    <location>
        <begin position="36"/>
        <end position="113"/>
    </location>
</feature>
<gene>
    <name evidence="12" type="ORF">CITCOLO1_LOCUS1936</name>
</gene>
<dbReference type="CDD" id="cd00010">
    <property type="entry name" value="AAI_LTSS"/>
    <property type="match status" value="1"/>
</dbReference>
<feature type="transmembrane region" description="Helical" evidence="9">
    <location>
        <begin position="176"/>
        <end position="193"/>
    </location>
</feature>
<dbReference type="PANTHER" id="PTHR33044">
    <property type="entry name" value="BIFUNCTIONAL INHIBITOR/LIPID-TRANSFER PROTEIN/SEED STORAGE 2S ALBUMIN SUPERFAMILY PROTEIN-RELATED"/>
    <property type="match status" value="1"/>
</dbReference>
<dbReference type="SUPFAM" id="SSF47699">
    <property type="entry name" value="Bifunctional inhibitor/lipid-transfer protein/seed storage 2S albumin"/>
    <property type="match status" value="1"/>
</dbReference>
<keyword evidence="3" id="KW-1003">Cell membrane</keyword>
<accession>A0ABP0XRI7</accession>
<evidence type="ECO:0000256" key="10">
    <source>
        <dbReference type="SAM" id="SignalP"/>
    </source>
</evidence>
<keyword evidence="9" id="KW-0472">Membrane</keyword>
<evidence type="ECO:0000256" key="8">
    <source>
        <dbReference type="ARBA" id="ARBA00023288"/>
    </source>
</evidence>
<keyword evidence="5 10" id="KW-0732">Signal</keyword>
<keyword evidence="4" id="KW-0336">GPI-anchor</keyword>
<comment type="subcellular location">
    <subcellularLocation>
        <location evidence="1">Cell membrane</location>
        <topology evidence="1">Lipid-anchor</topology>
        <topology evidence="1">GPI-anchor</topology>
    </subcellularLocation>
</comment>
<evidence type="ECO:0000256" key="3">
    <source>
        <dbReference type="ARBA" id="ARBA00022475"/>
    </source>
</evidence>
<evidence type="ECO:0000256" key="5">
    <source>
        <dbReference type="ARBA" id="ARBA00022729"/>
    </source>
</evidence>
<dbReference type="Proteomes" id="UP001642487">
    <property type="component" value="Chromosome 1"/>
</dbReference>
<feature type="chain" id="PRO_5047475532" description="Bifunctional inhibitor/plant lipid transfer protein/seed storage helical domain-containing protein" evidence="10">
    <location>
        <begin position="24"/>
        <end position="198"/>
    </location>
</feature>
<keyword evidence="8" id="KW-0449">Lipoprotein</keyword>
<protein>
    <recommendedName>
        <fullName evidence="11">Bifunctional inhibitor/plant lipid transfer protein/seed storage helical domain-containing protein</fullName>
    </recommendedName>
</protein>
<evidence type="ECO:0000256" key="9">
    <source>
        <dbReference type="SAM" id="Phobius"/>
    </source>
</evidence>
<sequence length="198" mass="21045">MEGFHLTCKWLLLTLLLTSPTVSFVVGDDEKDKEECTQQLAGMATCLPYVSGDAKAPTPDCCSGLKEVLKNNKKCLCVIVKDRNDPDLGLQINVTLALGLPDTCHATANVSNCPALLNLPPNSAEAQVFYQLGKGNSSSVVAAAPISPSPAINSTVGGGSRIGQEKGEAYNIGNKWLPLETLVVGALLLLFWLDSYHM</sequence>
<dbReference type="EMBL" id="OZ021735">
    <property type="protein sequence ID" value="CAK9310317.1"/>
    <property type="molecule type" value="Genomic_DNA"/>
</dbReference>